<sequence length="23" mass="2785">MDKESKKSLFERVLNNFESIEQL</sequence>
<accession>A0A2P2JV51</accession>
<name>A0A2P2JV51_RHIMU</name>
<reference evidence="1" key="1">
    <citation type="submission" date="2018-02" db="EMBL/GenBank/DDBJ databases">
        <title>Rhizophora mucronata_Transcriptome.</title>
        <authorList>
            <person name="Meera S.P."/>
            <person name="Sreeshan A."/>
            <person name="Augustine A."/>
        </authorList>
    </citation>
    <scope>NUCLEOTIDE SEQUENCE</scope>
    <source>
        <tissue evidence="1">Leaf</tissue>
    </source>
</reference>
<organism evidence="1">
    <name type="scientific">Rhizophora mucronata</name>
    <name type="common">Asiatic mangrove</name>
    <dbReference type="NCBI Taxonomy" id="61149"/>
    <lineage>
        <taxon>Eukaryota</taxon>
        <taxon>Viridiplantae</taxon>
        <taxon>Streptophyta</taxon>
        <taxon>Embryophyta</taxon>
        <taxon>Tracheophyta</taxon>
        <taxon>Spermatophyta</taxon>
        <taxon>Magnoliopsida</taxon>
        <taxon>eudicotyledons</taxon>
        <taxon>Gunneridae</taxon>
        <taxon>Pentapetalae</taxon>
        <taxon>rosids</taxon>
        <taxon>fabids</taxon>
        <taxon>Malpighiales</taxon>
        <taxon>Rhizophoraceae</taxon>
        <taxon>Rhizophora</taxon>
    </lineage>
</organism>
<evidence type="ECO:0000313" key="1">
    <source>
        <dbReference type="EMBL" id="MBW97349.1"/>
    </source>
</evidence>
<dbReference type="AlphaFoldDB" id="A0A2P2JV51"/>
<protein>
    <submittedName>
        <fullName evidence="1">Uncharacterized protein</fullName>
    </submittedName>
</protein>
<proteinExistence type="predicted"/>
<dbReference type="EMBL" id="GGEC01016866">
    <property type="protein sequence ID" value="MBW97349.1"/>
    <property type="molecule type" value="Transcribed_RNA"/>
</dbReference>